<name>A0A8G1R2E1_9EURO</name>
<dbReference type="Proteomes" id="UP000249526">
    <property type="component" value="Unassembled WGS sequence"/>
</dbReference>
<evidence type="ECO:0000256" key="1">
    <source>
        <dbReference type="SAM" id="Phobius"/>
    </source>
</evidence>
<feature type="transmembrane region" description="Helical" evidence="1">
    <location>
        <begin position="13"/>
        <end position="34"/>
    </location>
</feature>
<gene>
    <name evidence="2" type="ORF">BO85DRAFT_36567</name>
</gene>
<sequence>MCLSDCAVPVNRWHALGSYAVAIGIGIGWIGMHIDNMLWNSHYRDVYSCSIPRRDNFRVIST</sequence>
<keyword evidence="1" id="KW-0472">Membrane</keyword>
<dbReference type="EMBL" id="KZ825063">
    <property type="protein sequence ID" value="RAH57252.1"/>
    <property type="molecule type" value="Genomic_DNA"/>
</dbReference>
<evidence type="ECO:0000313" key="3">
    <source>
        <dbReference type="Proteomes" id="UP000249526"/>
    </source>
</evidence>
<dbReference type="GeneID" id="37159150"/>
<reference evidence="2 3" key="1">
    <citation type="submission" date="2018-02" db="EMBL/GenBank/DDBJ databases">
        <title>The genomes of Aspergillus section Nigri reveals drivers in fungal speciation.</title>
        <authorList>
            <consortium name="DOE Joint Genome Institute"/>
            <person name="Vesth T.C."/>
            <person name="Nybo J."/>
            <person name="Theobald S."/>
            <person name="Brandl J."/>
            <person name="Frisvad J.C."/>
            <person name="Nielsen K.F."/>
            <person name="Lyhne E.K."/>
            <person name="Kogle M.E."/>
            <person name="Kuo A."/>
            <person name="Riley R."/>
            <person name="Clum A."/>
            <person name="Nolan M."/>
            <person name="Lipzen A."/>
            <person name="Salamov A."/>
            <person name="Henrissat B."/>
            <person name="Wiebenga A."/>
            <person name="De vries R.P."/>
            <person name="Grigoriev I.V."/>
            <person name="Mortensen U.H."/>
            <person name="Andersen M.R."/>
            <person name="Baker S.E."/>
        </authorList>
    </citation>
    <scope>NUCLEOTIDE SEQUENCE [LARGE SCALE GENOMIC DNA]</scope>
    <source>
        <strain evidence="2 3">CBS 112811</strain>
    </source>
</reference>
<dbReference type="RefSeq" id="XP_025515174.1">
    <property type="nucleotide sequence ID" value="XM_025655748.1"/>
</dbReference>
<keyword evidence="1" id="KW-0812">Transmembrane</keyword>
<proteinExistence type="predicted"/>
<evidence type="ECO:0000313" key="2">
    <source>
        <dbReference type="EMBL" id="RAH57252.1"/>
    </source>
</evidence>
<keyword evidence="3" id="KW-1185">Reference proteome</keyword>
<organism evidence="2 3">
    <name type="scientific">Aspergillus piperis CBS 112811</name>
    <dbReference type="NCBI Taxonomy" id="1448313"/>
    <lineage>
        <taxon>Eukaryota</taxon>
        <taxon>Fungi</taxon>
        <taxon>Dikarya</taxon>
        <taxon>Ascomycota</taxon>
        <taxon>Pezizomycotina</taxon>
        <taxon>Eurotiomycetes</taxon>
        <taxon>Eurotiomycetidae</taxon>
        <taxon>Eurotiales</taxon>
        <taxon>Aspergillaceae</taxon>
        <taxon>Aspergillus</taxon>
        <taxon>Aspergillus subgen. Circumdati</taxon>
    </lineage>
</organism>
<keyword evidence="1" id="KW-1133">Transmembrane helix</keyword>
<protein>
    <submittedName>
        <fullName evidence="2">Uncharacterized protein</fullName>
    </submittedName>
</protein>
<dbReference type="AlphaFoldDB" id="A0A8G1R2E1"/>
<accession>A0A8G1R2E1</accession>